<dbReference type="NCBIfam" id="NF003765">
    <property type="entry name" value="PRK05359.1"/>
    <property type="match status" value="1"/>
</dbReference>
<dbReference type="PANTHER" id="PTHR11046:SF0">
    <property type="entry name" value="OLIGORIBONUCLEASE, MITOCHONDRIAL"/>
    <property type="match status" value="1"/>
</dbReference>
<dbReference type="EC" id="3.1.-.-" evidence="5"/>
<evidence type="ECO:0000256" key="5">
    <source>
        <dbReference type="HAMAP-Rule" id="MF_00045"/>
    </source>
</evidence>
<sequence length="217" mass="23954">MPITAEKIVWIDCEMTGLSLTEDALIEVAVLVTDAELNVLGDGVDVVIRPEPAALAQMNDFVRRMHTDSGLLEVLDRGVTMAEAQRQVLDYIREWVPSPGKAPLAGNSVGTDRNFLARDMPEVIEHLHYRIIDVSTIKELSRRWYPKAFFQAPAKTGGHRALGDIQDSIEELRYYRAAVMVPPPGPESKAAQKIAQRIVAERATREAAVELEGPSGV</sequence>
<keyword evidence="4 5" id="KW-0269">Exonuclease</keyword>
<dbReference type="Proteomes" id="UP001501536">
    <property type="component" value="Unassembled WGS sequence"/>
</dbReference>
<evidence type="ECO:0000313" key="8">
    <source>
        <dbReference type="Proteomes" id="UP001501536"/>
    </source>
</evidence>
<evidence type="ECO:0000256" key="2">
    <source>
        <dbReference type="ARBA" id="ARBA00022722"/>
    </source>
</evidence>
<organism evidence="7 8">
    <name type="scientific">Zhihengliuella alba</name>
    <dbReference type="NCBI Taxonomy" id="547018"/>
    <lineage>
        <taxon>Bacteria</taxon>
        <taxon>Bacillati</taxon>
        <taxon>Actinomycetota</taxon>
        <taxon>Actinomycetes</taxon>
        <taxon>Micrococcales</taxon>
        <taxon>Micrococcaceae</taxon>
        <taxon>Zhihengliuella</taxon>
    </lineage>
</organism>
<comment type="similarity">
    <text evidence="1 5">Belongs to the oligoribonuclease family.</text>
</comment>
<proteinExistence type="inferred from homology"/>
<dbReference type="RefSeq" id="WP_344879481.1">
    <property type="nucleotide sequence ID" value="NZ_BAABCJ010000001.1"/>
</dbReference>
<evidence type="ECO:0000256" key="1">
    <source>
        <dbReference type="ARBA" id="ARBA00009921"/>
    </source>
</evidence>
<dbReference type="Pfam" id="PF00929">
    <property type="entry name" value="RNase_T"/>
    <property type="match status" value="1"/>
</dbReference>
<dbReference type="InterPro" id="IPR012337">
    <property type="entry name" value="RNaseH-like_sf"/>
</dbReference>
<dbReference type="SUPFAM" id="SSF53098">
    <property type="entry name" value="Ribonuclease H-like"/>
    <property type="match status" value="1"/>
</dbReference>
<dbReference type="PANTHER" id="PTHR11046">
    <property type="entry name" value="OLIGORIBONUCLEASE, MITOCHONDRIAL"/>
    <property type="match status" value="1"/>
</dbReference>
<keyword evidence="5" id="KW-0963">Cytoplasm</keyword>
<keyword evidence="3 5" id="KW-0378">Hydrolase</keyword>
<dbReference type="InterPro" id="IPR013520">
    <property type="entry name" value="Ribonucl_H"/>
</dbReference>
<keyword evidence="8" id="KW-1185">Reference proteome</keyword>
<reference evidence="8" key="1">
    <citation type="journal article" date="2019" name="Int. J. Syst. Evol. Microbiol.">
        <title>The Global Catalogue of Microorganisms (GCM) 10K type strain sequencing project: providing services to taxonomists for standard genome sequencing and annotation.</title>
        <authorList>
            <consortium name="The Broad Institute Genomics Platform"/>
            <consortium name="The Broad Institute Genome Sequencing Center for Infectious Disease"/>
            <person name="Wu L."/>
            <person name="Ma J."/>
        </authorList>
    </citation>
    <scope>NUCLEOTIDE SEQUENCE [LARGE SCALE GENOMIC DNA]</scope>
    <source>
        <strain evidence="8">JCM 16961</strain>
    </source>
</reference>
<dbReference type="InterPro" id="IPR036397">
    <property type="entry name" value="RNaseH_sf"/>
</dbReference>
<protein>
    <recommendedName>
        <fullName evidence="5">Oligoribonuclease</fullName>
        <ecNumber evidence="5">3.1.-.-</ecNumber>
    </recommendedName>
</protein>
<dbReference type="HAMAP" id="MF_00045">
    <property type="entry name" value="Oligoribonuclease"/>
    <property type="match status" value="1"/>
</dbReference>
<dbReference type="InterPro" id="IPR022894">
    <property type="entry name" value="Oligoribonuclease"/>
</dbReference>
<comment type="subcellular location">
    <subcellularLocation>
        <location evidence="5">Cytoplasm</location>
    </subcellularLocation>
</comment>
<evidence type="ECO:0000256" key="3">
    <source>
        <dbReference type="ARBA" id="ARBA00022801"/>
    </source>
</evidence>
<comment type="caution">
    <text evidence="7">The sequence shown here is derived from an EMBL/GenBank/DDBJ whole genome shotgun (WGS) entry which is preliminary data.</text>
</comment>
<evidence type="ECO:0000256" key="4">
    <source>
        <dbReference type="ARBA" id="ARBA00022839"/>
    </source>
</evidence>
<name>A0ABP7CVT9_9MICC</name>
<keyword evidence="2 5" id="KW-0540">Nuclease</keyword>
<dbReference type="CDD" id="cd06135">
    <property type="entry name" value="Orn"/>
    <property type="match status" value="1"/>
</dbReference>
<dbReference type="Gene3D" id="3.30.420.10">
    <property type="entry name" value="Ribonuclease H-like superfamily/Ribonuclease H"/>
    <property type="match status" value="1"/>
</dbReference>
<feature type="domain" description="Exonuclease" evidence="6">
    <location>
        <begin position="7"/>
        <end position="181"/>
    </location>
</feature>
<evidence type="ECO:0000313" key="7">
    <source>
        <dbReference type="EMBL" id="GAA3695156.1"/>
    </source>
</evidence>
<gene>
    <name evidence="5 7" type="primary">orn</name>
    <name evidence="7" type="ORF">GCM10022377_05050</name>
</gene>
<dbReference type="SMART" id="SM00479">
    <property type="entry name" value="EXOIII"/>
    <property type="match status" value="1"/>
</dbReference>
<dbReference type="EMBL" id="BAABCJ010000001">
    <property type="protein sequence ID" value="GAA3695156.1"/>
    <property type="molecule type" value="Genomic_DNA"/>
</dbReference>
<comment type="function">
    <text evidence="5">3'-to-5' exoribonuclease specific for small oligoribonucleotides.</text>
</comment>
<evidence type="ECO:0000259" key="6">
    <source>
        <dbReference type="SMART" id="SM00479"/>
    </source>
</evidence>
<accession>A0ABP7CVT9</accession>
<feature type="active site" evidence="5">
    <location>
        <position position="129"/>
    </location>
</feature>